<comment type="caution">
    <text evidence="2">The sequence shown here is derived from an EMBL/GenBank/DDBJ whole genome shotgun (WGS) entry which is preliminary data.</text>
</comment>
<accession>A0A1Y2EU23</accession>
<organism evidence="2 3">
    <name type="scientific">Leucosporidium creatinivorum</name>
    <dbReference type="NCBI Taxonomy" id="106004"/>
    <lineage>
        <taxon>Eukaryota</taxon>
        <taxon>Fungi</taxon>
        <taxon>Dikarya</taxon>
        <taxon>Basidiomycota</taxon>
        <taxon>Pucciniomycotina</taxon>
        <taxon>Microbotryomycetes</taxon>
        <taxon>Leucosporidiales</taxon>
        <taxon>Leucosporidium</taxon>
    </lineage>
</organism>
<evidence type="ECO:0000256" key="1">
    <source>
        <dbReference type="SAM" id="MobiDB-lite"/>
    </source>
</evidence>
<proteinExistence type="predicted"/>
<evidence type="ECO:0000313" key="2">
    <source>
        <dbReference type="EMBL" id="ORY75058.1"/>
    </source>
</evidence>
<feature type="region of interest" description="Disordered" evidence="1">
    <location>
        <begin position="75"/>
        <end position="112"/>
    </location>
</feature>
<feature type="compositionally biased region" description="Low complexity" evidence="1">
    <location>
        <begin position="83"/>
        <end position="96"/>
    </location>
</feature>
<dbReference type="Proteomes" id="UP000193467">
    <property type="component" value="Unassembled WGS sequence"/>
</dbReference>
<keyword evidence="3" id="KW-1185">Reference proteome</keyword>
<sequence>MFASREVHAGLFQGALVGQQGRGSDGHMHRTLTGASRALQLDSLRGVSAQPRADGSTDVKSLDHTRLQGNGTLMHLDQDLGASPSTIPQSRSSSTPAISALTPNPALSAGSPQTREELAKLLEGMEFGKKITKLEITLSISIQITRTIVKMSRSVAPHNSPAPVLVIHCTRLPDHKGVLATPELKRWEPVDVQPHKQQYLYIVSETKKITINVTFKLIKVEKK</sequence>
<evidence type="ECO:0000313" key="3">
    <source>
        <dbReference type="Proteomes" id="UP000193467"/>
    </source>
</evidence>
<dbReference type="AlphaFoldDB" id="A0A1Y2EU23"/>
<name>A0A1Y2EU23_9BASI</name>
<dbReference type="EMBL" id="MCGR01000039">
    <property type="protein sequence ID" value="ORY75058.1"/>
    <property type="molecule type" value="Genomic_DNA"/>
</dbReference>
<protein>
    <submittedName>
        <fullName evidence="2">Uncharacterized protein</fullName>
    </submittedName>
</protein>
<gene>
    <name evidence="2" type="ORF">BCR35DRAFT_306490</name>
</gene>
<reference evidence="2 3" key="1">
    <citation type="submission" date="2016-07" db="EMBL/GenBank/DDBJ databases">
        <title>Pervasive Adenine N6-methylation of Active Genes in Fungi.</title>
        <authorList>
            <consortium name="DOE Joint Genome Institute"/>
            <person name="Mondo S.J."/>
            <person name="Dannebaum R.O."/>
            <person name="Kuo R.C."/>
            <person name="Labutti K."/>
            <person name="Haridas S."/>
            <person name="Kuo A."/>
            <person name="Salamov A."/>
            <person name="Ahrendt S.R."/>
            <person name="Lipzen A."/>
            <person name="Sullivan W."/>
            <person name="Andreopoulos W.B."/>
            <person name="Clum A."/>
            <person name="Lindquist E."/>
            <person name="Daum C."/>
            <person name="Ramamoorthy G.K."/>
            <person name="Gryganskyi A."/>
            <person name="Culley D."/>
            <person name="Magnuson J.K."/>
            <person name="James T.Y."/>
            <person name="O'Malley M.A."/>
            <person name="Stajich J.E."/>
            <person name="Spatafora J.W."/>
            <person name="Visel A."/>
            <person name="Grigoriev I.V."/>
        </authorList>
    </citation>
    <scope>NUCLEOTIDE SEQUENCE [LARGE SCALE GENOMIC DNA]</scope>
    <source>
        <strain evidence="2 3">62-1032</strain>
    </source>
</reference>
<dbReference type="InParanoid" id="A0A1Y2EU23"/>